<dbReference type="GeneID" id="85306003"/>
<keyword evidence="3" id="KW-1185">Reference proteome</keyword>
<dbReference type="Proteomes" id="UP001244011">
    <property type="component" value="Unassembled WGS sequence"/>
</dbReference>
<evidence type="ECO:0000313" key="2">
    <source>
        <dbReference type="EMBL" id="KAK1771020.1"/>
    </source>
</evidence>
<dbReference type="EMBL" id="MU838999">
    <property type="protein sequence ID" value="KAK1771020.1"/>
    <property type="molecule type" value="Genomic_DNA"/>
</dbReference>
<name>A0AAJ0C6E7_9PEZI</name>
<gene>
    <name evidence="2" type="ORF">QBC33DRAFT_227216</name>
</gene>
<protein>
    <recommendedName>
        <fullName evidence="4">Secreted protein</fullName>
    </recommendedName>
</protein>
<feature type="signal peptide" evidence="1">
    <location>
        <begin position="1"/>
        <end position="21"/>
    </location>
</feature>
<comment type="caution">
    <text evidence="2">The sequence shown here is derived from an EMBL/GenBank/DDBJ whole genome shotgun (WGS) entry which is preliminary data.</text>
</comment>
<organism evidence="2 3">
    <name type="scientific">Phialemonium atrogriseum</name>
    <dbReference type="NCBI Taxonomy" id="1093897"/>
    <lineage>
        <taxon>Eukaryota</taxon>
        <taxon>Fungi</taxon>
        <taxon>Dikarya</taxon>
        <taxon>Ascomycota</taxon>
        <taxon>Pezizomycotina</taxon>
        <taxon>Sordariomycetes</taxon>
        <taxon>Sordariomycetidae</taxon>
        <taxon>Cephalothecales</taxon>
        <taxon>Cephalothecaceae</taxon>
        <taxon>Phialemonium</taxon>
    </lineage>
</organism>
<feature type="chain" id="PRO_5042561425" description="Secreted protein" evidence="1">
    <location>
        <begin position="22"/>
        <end position="129"/>
    </location>
</feature>
<accession>A0AAJ0C6E7</accession>
<dbReference type="RefSeq" id="XP_060287233.1">
    <property type="nucleotide sequence ID" value="XM_060422816.1"/>
</dbReference>
<evidence type="ECO:0000313" key="3">
    <source>
        <dbReference type="Proteomes" id="UP001244011"/>
    </source>
</evidence>
<sequence length="129" mass="14106">MAFVMLRVCTIHSIALPSATASQAWSPKNTRCHVSRLFEAVVKVSQRETMFPAIYRDSRDRCLATLLSRGPLKQGARSTAQHRANGSAAGIFLGRRNTTGMGGNIRDPIFGGPHAQREEVCGVWVPVSR</sequence>
<proteinExistence type="predicted"/>
<evidence type="ECO:0000256" key="1">
    <source>
        <dbReference type="SAM" id="SignalP"/>
    </source>
</evidence>
<evidence type="ECO:0008006" key="4">
    <source>
        <dbReference type="Google" id="ProtNLM"/>
    </source>
</evidence>
<keyword evidence="1" id="KW-0732">Signal</keyword>
<reference evidence="2" key="1">
    <citation type="submission" date="2023-06" db="EMBL/GenBank/DDBJ databases">
        <title>Genome-scale phylogeny and comparative genomics of the fungal order Sordariales.</title>
        <authorList>
            <consortium name="Lawrence Berkeley National Laboratory"/>
            <person name="Hensen N."/>
            <person name="Bonometti L."/>
            <person name="Westerberg I."/>
            <person name="Brannstrom I.O."/>
            <person name="Guillou S."/>
            <person name="Cros-Aarteil S."/>
            <person name="Calhoun S."/>
            <person name="Haridas S."/>
            <person name="Kuo A."/>
            <person name="Mondo S."/>
            <person name="Pangilinan J."/>
            <person name="Riley R."/>
            <person name="Labutti K."/>
            <person name="Andreopoulos B."/>
            <person name="Lipzen A."/>
            <person name="Chen C."/>
            <person name="Yanf M."/>
            <person name="Daum C."/>
            <person name="Ng V."/>
            <person name="Clum A."/>
            <person name="Steindorff A."/>
            <person name="Ohm R."/>
            <person name="Martin F."/>
            <person name="Silar P."/>
            <person name="Natvig D."/>
            <person name="Lalanne C."/>
            <person name="Gautier V."/>
            <person name="Ament-Velasquez S.L."/>
            <person name="Kruys A."/>
            <person name="Hutchinson M.I."/>
            <person name="Powell A.J."/>
            <person name="Barry K."/>
            <person name="Miller A.N."/>
            <person name="Grigoriev I.V."/>
            <person name="Debuchy R."/>
            <person name="Gladieux P."/>
            <person name="Thoren M.H."/>
            <person name="Johannesson H."/>
        </authorList>
    </citation>
    <scope>NUCLEOTIDE SEQUENCE</scope>
    <source>
        <strain evidence="2">8032-3</strain>
    </source>
</reference>
<dbReference type="AlphaFoldDB" id="A0AAJ0C6E7"/>